<feature type="compositionally biased region" description="Basic and acidic residues" evidence="2">
    <location>
        <begin position="735"/>
        <end position="748"/>
    </location>
</feature>
<reference evidence="3 4" key="1">
    <citation type="submission" date="2024-04" db="EMBL/GenBank/DDBJ databases">
        <title>Tritrichomonas musculus Genome.</title>
        <authorList>
            <person name="Alves-Ferreira E."/>
            <person name="Grigg M."/>
            <person name="Lorenzi H."/>
            <person name="Galac M."/>
        </authorList>
    </citation>
    <scope>NUCLEOTIDE SEQUENCE [LARGE SCALE GENOMIC DNA]</scope>
    <source>
        <strain evidence="3 4">EAF2021</strain>
    </source>
</reference>
<feature type="compositionally biased region" description="Basic and acidic residues" evidence="2">
    <location>
        <begin position="793"/>
        <end position="820"/>
    </location>
</feature>
<protein>
    <recommendedName>
        <fullName evidence="5">Viral A-type inclusion protein</fullName>
    </recommendedName>
</protein>
<evidence type="ECO:0000313" key="4">
    <source>
        <dbReference type="Proteomes" id="UP001470230"/>
    </source>
</evidence>
<feature type="coiled-coil region" evidence="1">
    <location>
        <begin position="884"/>
        <end position="1087"/>
    </location>
</feature>
<evidence type="ECO:0000313" key="3">
    <source>
        <dbReference type="EMBL" id="KAK8900506.1"/>
    </source>
</evidence>
<evidence type="ECO:0000256" key="1">
    <source>
        <dbReference type="SAM" id="Coils"/>
    </source>
</evidence>
<comment type="caution">
    <text evidence="3">The sequence shown here is derived from an EMBL/GenBank/DDBJ whole genome shotgun (WGS) entry which is preliminary data.</text>
</comment>
<feature type="compositionally biased region" description="Low complexity" evidence="2">
    <location>
        <begin position="491"/>
        <end position="521"/>
    </location>
</feature>
<feature type="region of interest" description="Disordered" evidence="2">
    <location>
        <begin position="478"/>
        <end position="541"/>
    </location>
</feature>
<feature type="compositionally biased region" description="Polar residues" evidence="2">
    <location>
        <begin position="722"/>
        <end position="732"/>
    </location>
</feature>
<feature type="coiled-coil region" evidence="1">
    <location>
        <begin position="355"/>
        <end position="393"/>
    </location>
</feature>
<accession>A0ABR2LAW9</accession>
<feature type="compositionally biased region" description="Basic and acidic residues" evidence="2">
    <location>
        <begin position="280"/>
        <end position="293"/>
    </location>
</feature>
<proteinExistence type="predicted"/>
<keyword evidence="4" id="KW-1185">Reference proteome</keyword>
<feature type="coiled-coil region" evidence="1">
    <location>
        <begin position="103"/>
        <end position="267"/>
    </location>
</feature>
<evidence type="ECO:0000256" key="2">
    <source>
        <dbReference type="SAM" id="MobiDB-lite"/>
    </source>
</evidence>
<keyword evidence="1" id="KW-0175">Coiled coil</keyword>
<dbReference type="EMBL" id="JAPFFF010000001">
    <property type="protein sequence ID" value="KAK8900506.1"/>
    <property type="molecule type" value="Genomic_DNA"/>
</dbReference>
<organism evidence="3 4">
    <name type="scientific">Tritrichomonas musculus</name>
    <dbReference type="NCBI Taxonomy" id="1915356"/>
    <lineage>
        <taxon>Eukaryota</taxon>
        <taxon>Metamonada</taxon>
        <taxon>Parabasalia</taxon>
        <taxon>Tritrichomonadida</taxon>
        <taxon>Tritrichomonadidae</taxon>
        <taxon>Tritrichomonas</taxon>
    </lineage>
</organism>
<sequence length="1275" mass="147463">MSASTNDDPINSSPDSELIQDIDQSLMGPMLTAVSLKNNQPSQLIDFAGDDKSLQLIAQNLHQLLSSPNTVKFTAENKQNLELIMQTFITDTVQNSTKKYEDFSQCQSDIKKLQKELFETKNKLENYKYLLSNSEKSKSELSNENKELQTKIDSLYRNQASSINKMKKIKQEYENQIIEIKNENYQLKEKLREMQDDCKIREYATKRNLEQFTDLASQATKSNDKIEKLKEKLKKKNKQIKNLQSDYQKLKLANQMLEDDSQKMKASLATAHADLDQIKQKISGEQKSGKDLRSNSSSETSNYCQIQSALISISEQFERQSEELIQLRKSHMVCTTLLHKQVEIVAEYEKQIDSCEKALTKNSELSSELDSTKEELVQTIESLNSKIKFIKSLMNLCKVEKEEELPLYIMKVHDYGIMENRRLVSAFEDNLRFMTNIINSNLIYDDQNIPLNEDKQFISSLQFEVSKTRQFILENTVNREEPQSRPQSNFVSNNVTPNSNINSTINIGSNDVNINANSNNEDNSEKNNEASNEINEEEQIPNQTRADLAILTSQILRNEILRKSCEKLKHNSDAFLEVVDVLKCNDDPESASRVVLQNEATIKSFIDNILKLLKVNSVQNNENMNNDNFVEDENDNFTEENDAKTNFVEVDRKQVFDDIIDFIESNNALLNEIKNSLKFTGDNSEIPFVIEKLIHKNEMLSNPKNKNRRNSVNKNNKPAANPQENENNQITTRAIEIDDQNKDSDKQENSNGNNNDQKNTHKANNKKNVNNENKSNENKAKKPIKKNNNNNNKAEKENKKKIKKTNDKKEVNHDENENKKANGNNNTNKNNSKKESKKSNNNNNDNDDLNMVDEDTDHIILEATQQLKKNADDAEPKFDWKKRIHSCVIALKKLNNENKSLKQQLIDAQQQIKDVEKRNTDRSKTLSMITDSYKGLEKFNNELLQKNRDLLSEMEKKSKLADARVFKVLDQERAQHLIEIENLQNKNNASTERFKARLEEKKKKIIALKKKLKEVINTYEDAFKQQKATIIYLRKQLDSSITNSNNNEIMKEVQQLTSQLKASESERQNLEMKIDQIKDENVKSQAIRDTFWKAQIAIVEQNMQQEVEKERKNVLETIASQFNCEPTLTSIINSYYFHDADNENKNKDDSGFPRNCDFKIETQAQKQLNEWEKWGRALFTNMKNGEVFMYNSNDLRFMLSEMIMSSVSQRYLLNRLESLRTQKRILLKMNSCSISISPSDINCLPNIRSLLILSIGVVRVKKIVNYLPLQQNQAQ</sequence>
<feature type="compositionally biased region" description="Low complexity" evidence="2">
    <location>
        <begin position="821"/>
        <end position="830"/>
    </location>
</feature>
<dbReference type="Proteomes" id="UP001470230">
    <property type="component" value="Unassembled WGS sequence"/>
</dbReference>
<evidence type="ECO:0008006" key="5">
    <source>
        <dbReference type="Google" id="ProtNLM"/>
    </source>
</evidence>
<name>A0ABR2LAW9_9EUKA</name>
<feature type="region of interest" description="Disordered" evidence="2">
    <location>
        <begin position="280"/>
        <end position="299"/>
    </location>
</feature>
<feature type="region of interest" description="Disordered" evidence="2">
    <location>
        <begin position="700"/>
        <end position="851"/>
    </location>
</feature>
<gene>
    <name evidence="3" type="ORF">M9Y10_002833</name>
</gene>